<reference evidence="2 3" key="1">
    <citation type="submission" date="2021-12" db="EMBL/GenBank/DDBJ databases">
        <title>Genome sequencing of bacteria with rrn-lacking chromosome and rrn-plasmid.</title>
        <authorList>
            <person name="Anda M."/>
            <person name="Iwasaki W."/>
        </authorList>
    </citation>
    <scope>NUCLEOTIDE SEQUENCE [LARGE SCALE GENOMIC DNA]</scope>
    <source>
        <strain evidence="2 3">NBRC 15940</strain>
    </source>
</reference>
<evidence type="ECO:0000256" key="1">
    <source>
        <dbReference type="SAM" id="Coils"/>
    </source>
</evidence>
<dbReference type="Gene3D" id="3.40.50.300">
    <property type="entry name" value="P-loop containing nucleotide triphosphate hydrolases"/>
    <property type="match status" value="1"/>
</dbReference>
<evidence type="ECO:0000313" key="2">
    <source>
        <dbReference type="EMBL" id="GJM64907.1"/>
    </source>
</evidence>
<dbReference type="SUPFAM" id="SSF52540">
    <property type="entry name" value="P-loop containing nucleoside triphosphate hydrolases"/>
    <property type="match status" value="1"/>
</dbReference>
<organism evidence="2 3">
    <name type="scientific">Persicobacter diffluens</name>
    <dbReference type="NCBI Taxonomy" id="981"/>
    <lineage>
        <taxon>Bacteria</taxon>
        <taxon>Pseudomonadati</taxon>
        <taxon>Bacteroidota</taxon>
        <taxon>Cytophagia</taxon>
        <taxon>Cytophagales</taxon>
        <taxon>Persicobacteraceae</taxon>
        <taxon>Persicobacter</taxon>
    </lineage>
</organism>
<evidence type="ECO:0000313" key="3">
    <source>
        <dbReference type="Proteomes" id="UP001310022"/>
    </source>
</evidence>
<keyword evidence="1" id="KW-0175">Coiled coil</keyword>
<accession>A0AAN4W5X0</accession>
<feature type="coiled-coil region" evidence="1">
    <location>
        <begin position="4"/>
        <end position="31"/>
    </location>
</feature>
<keyword evidence="3" id="KW-1185">Reference proteome</keyword>
<gene>
    <name evidence="2" type="ORF">PEDI_54590</name>
</gene>
<dbReference type="RefSeq" id="WP_338239959.1">
    <property type="nucleotide sequence ID" value="NZ_BQKE01000008.1"/>
</dbReference>
<dbReference type="EMBL" id="BQKE01000008">
    <property type="protein sequence ID" value="GJM64907.1"/>
    <property type="molecule type" value="Genomic_DNA"/>
</dbReference>
<proteinExistence type="predicted"/>
<dbReference type="AlphaFoldDB" id="A0AAN4W5X0"/>
<name>A0AAN4W5X0_9BACT</name>
<protein>
    <submittedName>
        <fullName evidence="2">Uncharacterized protein</fullName>
    </submittedName>
</protein>
<dbReference type="Proteomes" id="UP001310022">
    <property type="component" value="Unassembled WGS sequence"/>
</dbReference>
<sequence length="248" mass="27764">MKTLKDYQKALKKARKKGDETEAEILQAEIELKFSSQKSSESLSGFAPINAKAPIKVETINLDGYLGPWLGPISNFETGILIRGDKGAGKTRLLFQMMNAFVNAGKSVCFFTLEMDQYHTVIKNYMNDYIQGANRPEIMVASEVGGMEGIHRAAQHFDVVAVDSWNKIPNLKQTDFNDARKKNQNTVFLAIFQSTTGRATRGGNMPEFDCDVVVHVHEGGIAKFEKNRFSPGLLDYDVFRQRMLQSGK</sequence>
<dbReference type="InterPro" id="IPR027417">
    <property type="entry name" value="P-loop_NTPase"/>
</dbReference>
<comment type="caution">
    <text evidence="2">The sequence shown here is derived from an EMBL/GenBank/DDBJ whole genome shotgun (WGS) entry which is preliminary data.</text>
</comment>